<dbReference type="PANTHER" id="PTHR46441">
    <property type="entry name" value="TRANSMEMBRANE EPIDIDYMAL FAMILY MEMBER 3"/>
    <property type="match status" value="1"/>
</dbReference>
<keyword evidence="5 6" id="KW-0472">Membrane</keyword>
<feature type="transmembrane region" description="Helical" evidence="6">
    <location>
        <begin position="161"/>
        <end position="180"/>
    </location>
</feature>
<feature type="transmembrane region" description="Helical" evidence="6">
    <location>
        <begin position="192"/>
        <end position="212"/>
    </location>
</feature>
<keyword evidence="4 6" id="KW-1133">Transmembrane helix</keyword>
<dbReference type="Proteomes" id="UP000694540">
    <property type="component" value="Unplaced"/>
</dbReference>
<keyword evidence="8" id="KW-1185">Reference proteome</keyword>
<dbReference type="PANTHER" id="PTHR46441:SF5">
    <property type="entry name" value="TRANSMEMBRANE EPIDIDYMAL PROTEIN 1"/>
    <property type="match status" value="1"/>
</dbReference>
<keyword evidence="3 6" id="KW-0812">Transmembrane</keyword>
<feature type="transmembrane region" description="Helical" evidence="6">
    <location>
        <begin position="224"/>
        <end position="249"/>
    </location>
</feature>
<evidence type="ECO:0008006" key="9">
    <source>
        <dbReference type="Google" id="ProtNLM"/>
    </source>
</evidence>
<name>A0A8C3X6V8_9CETA</name>
<reference evidence="7" key="2">
    <citation type="submission" date="2025-09" db="UniProtKB">
        <authorList>
            <consortium name="Ensembl"/>
        </authorList>
    </citation>
    <scope>IDENTIFICATION</scope>
</reference>
<evidence type="ECO:0000256" key="6">
    <source>
        <dbReference type="SAM" id="Phobius"/>
    </source>
</evidence>
<dbReference type="InterPro" id="IPR006904">
    <property type="entry name" value="DUF716"/>
</dbReference>
<dbReference type="Pfam" id="PF04819">
    <property type="entry name" value="DUF716"/>
    <property type="match status" value="1"/>
</dbReference>
<feature type="transmembrane region" description="Helical" evidence="6">
    <location>
        <begin position="6"/>
        <end position="23"/>
    </location>
</feature>
<comment type="subcellular location">
    <subcellularLocation>
        <location evidence="1">Membrane</location>
        <topology evidence="1">Multi-pass membrane protein</topology>
    </subcellularLocation>
</comment>
<accession>A0A8C3X6V8</accession>
<dbReference type="GO" id="GO:0016020">
    <property type="term" value="C:membrane"/>
    <property type="evidence" value="ECO:0007669"/>
    <property type="project" value="UniProtKB-SubCell"/>
</dbReference>
<dbReference type="GeneTree" id="ENSGT00940000164132"/>
<comment type="similarity">
    <text evidence="2">Belongs to the TMEM45 family.</text>
</comment>
<evidence type="ECO:0000256" key="3">
    <source>
        <dbReference type="ARBA" id="ARBA00022692"/>
    </source>
</evidence>
<dbReference type="AlphaFoldDB" id="A0A8C3X6V8"/>
<dbReference type="Ensembl" id="ENSCWAT00000024860.1">
    <property type="protein sequence ID" value="ENSCWAP00000022928.1"/>
    <property type="gene ID" value="ENSCWAG00000017479.1"/>
</dbReference>
<sequence length="322" mass="35993">MGTLLGHLAPGLAIYFVGLYYAVKVSQALLRGQKLLFLPLPPRDKQGQRWWQRVSVEGLVKMVAGVTLIWGEFFPPGTNRFPLVDWGDPRRPFQNHSSWQHATIFGFFLFSALVDLTSQVWLAQQSVKLERAATALALVVTLLEMIAHLERKSALEIRVHALLLLPAFLLALLFIVEVWVPEQPPLWVLKAWLTLVSGSWLLQVTSILYAPLSGQPWRADSPVDLAFVTTFFCWHLGFGAVVLAAVYGLCGLCHHRCSSWVGFPAAKYQPCPTGDRGEELEDCGVGRRRSLDPALLWLWPRPAATAPVRPLAWEPPHATVRP</sequence>
<evidence type="ECO:0000256" key="2">
    <source>
        <dbReference type="ARBA" id="ARBA00006948"/>
    </source>
</evidence>
<evidence type="ECO:0000256" key="1">
    <source>
        <dbReference type="ARBA" id="ARBA00004141"/>
    </source>
</evidence>
<evidence type="ECO:0000256" key="4">
    <source>
        <dbReference type="ARBA" id="ARBA00022989"/>
    </source>
</evidence>
<reference evidence="7" key="1">
    <citation type="submission" date="2025-08" db="UniProtKB">
        <authorList>
            <consortium name="Ensembl"/>
        </authorList>
    </citation>
    <scope>IDENTIFICATION</scope>
</reference>
<organism evidence="7 8">
    <name type="scientific">Catagonus wagneri</name>
    <name type="common">Chacoan peccary</name>
    <dbReference type="NCBI Taxonomy" id="51154"/>
    <lineage>
        <taxon>Eukaryota</taxon>
        <taxon>Metazoa</taxon>
        <taxon>Chordata</taxon>
        <taxon>Craniata</taxon>
        <taxon>Vertebrata</taxon>
        <taxon>Euteleostomi</taxon>
        <taxon>Mammalia</taxon>
        <taxon>Eutheria</taxon>
        <taxon>Laurasiatheria</taxon>
        <taxon>Artiodactyla</taxon>
        <taxon>Suina</taxon>
        <taxon>Tayassuidae</taxon>
        <taxon>Catagonus</taxon>
    </lineage>
</organism>
<evidence type="ECO:0000313" key="7">
    <source>
        <dbReference type="Ensembl" id="ENSCWAP00000022928.1"/>
    </source>
</evidence>
<protein>
    <recommendedName>
        <fullName evidence="9">Transmembrane epididymal protein 1</fullName>
    </recommendedName>
</protein>
<proteinExistence type="inferred from homology"/>
<evidence type="ECO:0000256" key="5">
    <source>
        <dbReference type="ARBA" id="ARBA00023136"/>
    </source>
</evidence>
<evidence type="ECO:0000313" key="8">
    <source>
        <dbReference type="Proteomes" id="UP000694540"/>
    </source>
</evidence>